<keyword evidence="2" id="KW-0963">Cytoplasm</keyword>
<dbReference type="InterPro" id="IPR018060">
    <property type="entry name" value="HTH_AraC"/>
</dbReference>
<dbReference type="OrthoDB" id="342399at2"/>
<dbReference type="RefSeq" id="WP_090857057.1">
    <property type="nucleotide sequence ID" value="NZ_FNJU01000010.1"/>
</dbReference>
<evidence type="ECO:0000256" key="8">
    <source>
        <dbReference type="PROSITE-ProRule" id="PRU00169"/>
    </source>
</evidence>
<gene>
    <name evidence="11" type="ORF">SAMN05216565_11040</name>
</gene>
<dbReference type="Proteomes" id="UP000199159">
    <property type="component" value="Unassembled WGS sequence"/>
</dbReference>
<evidence type="ECO:0000256" key="4">
    <source>
        <dbReference type="ARBA" id="ARBA00023012"/>
    </source>
</evidence>
<dbReference type="EMBL" id="FNJU01000010">
    <property type="protein sequence ID" value="SDP87798.1"/>
    <property type="molecule type" value="Genomic_DNA"/>
</dbReference>
<dbReference type="GO" id="GO:0000160">
    <property type="term" value="P:phosphorelay signal transduction system"/>
    <property type="evidence" value="ECO:0007669"/>
    <property type="project" value="UniProtKB-KW"/>
</dbReference>
<feature type="domain" description="HTH araC/xylS-type" evidence="9">
    <location>
        <begin position="412"/>
        <end position="511"/>
    </location>
</feature>
<evidence type="ECO:0000256" key="6">
    <source>
        <dbReference type="ARBA" id="ARBA00023125"/>
    </source>
</evidence>
<keyword evidence="7" id="KW-0804">Transcription</keyword>
<evidence type="ECO:0000259" key="9">
    <source>
        <dbReference type="PROSITE" id="PS01124"/>
    </source>
</evidence>
<dbReference type="PROSITE" id="PS50110">
    <property type="entry name" value="RESPONSE_REGULATORY"/>
    <property type="match status" value="1"/>
</dbReference>
<dbReference type="SUPFAM" id="SSF52172">
    <property type="entry name" value="CheY-like"/>
    <property type="match status" value="1"/>
</dbReference>
<keyword evidence="5" id="KW-0805">Transcription regulation</keyword>
<feature type="domain" description="Response regulatory" evidence="10">
    <location>
        <begin position="3"/>
        <end position="120"/>
    </location>
</feature>
<dbReference type="SMART" id="SM00448">
    <property type="entry name" value="REC"/>
    <property type="match status" value="1"/>
</dbReference>
<organism evidence="11 12">
    <name type="scientific">Litchfieldia salsa</name>
    <dbReference type="NCBI Taxonomy" id="930152"/>
    <lineage>
        <taxon>Bacteria</taxon>
        <taxon>Bacillati</taxon>
        <taxon>Bacillota</taxon>
        <taxon>Bacilli</taxon>
        <taxon>Bacillales</taxon>
        <taxon>Bacillaceae</taxon>
        <taxon>Litchfieldia</taxon>
    </lineage>
</organism>
<comment type="subcellular location">
    <subcellularLocation>
        <location evidence="1">Cytoplasm</location>
    </subcellularLocation>
</comment>
<dbReference type="InterPro" id="IPR009057">
    <property type="entry name" value="Homeodomain-like_sf"/>
</dbReference>
<evidence type="ECO:0000259" key="10">
    <source>
        <dbReference type="PROSITE" id="PS50110"/>
    </source>
</evidence>
<dbReference type="GO" id="GO:0003700">
    <property type="term" value="F:DNA-binding transcription factor activity"/>
    <property type="evidence" value="ECO:0007669"/>
    <property type="project" value="InterPro"/>
</dbReference>
<dbReference type="GO" id="GO:0043565">
    <property type="term" value="F:sequence-specific DNA binding"/>
    <property type="evidence" value="ECO:0007669"/>
    <property type="project" value="InterPro"/>
</dbReference>
<evidence type="ECO:0000256" key="1">
    <source>
        <dbReference type="ARBA" id="ARBA00004496"/>
    </source>
</evidence>
<dbReference type="SUPFAM" id="SSF46689">
    <property type="entry name" value="Homeodomain-like"/>
    <property type="match status" value="2"/>
</dbReference>
<dbReference type="AlphaFoldDB" id="A0A1H0WB13"/>
<evidence type="ECO:0000313" key="11">
    <source>
        <dbReference type="EMBL" id="SDP87798.1"/>
    </source>
</evidence>
<reference evidence="12" key="1">
    <citation type="submission" date="2016-10" db="EMBL/GenBank/DDBJ databases">
        <authorList>
            <person name="Varghese N."/>
            <person name="Submissions S."/>
        </authorList>
    </citation>
    <scope>NUCLEOTIDE SEQUENCE [LARGE SCALE GENOMIC DNA]</scope>
    <source>
        <strain evidence="12">IBRC-M10078</strain>
    </source>
</reference>
<dbReference type="PANTHER" id="PTHR42713">
    <property type="entry name" value="HISTIDINE KINASE-RELATED"/>
    <property type="match status" value="1"/>
</dbReference>
<keyword evidence="4" id="KW-0902">Two-component regulatory system</keyword>
<dbReference type="InterPro" id="IPR001789">
    <property type="entry name" value="Sig_transdc_resp-reg_receiver"/>
</dbReference>
<keyword evidence="6" id="KW-0238">DNA-binding</keyword>
<feature type="modified residue" description="4-aspartylphosphate" evidence="8">
    <location>
        <position position="55"/>
    </location>
</feature>
<dbReference type="SMART" id="SM00342">
    <property type="entry name" value="HTH_ARAC"/>
    <property type="match status" value="1"/>
</dbReference>
<keyword evidence="12" id="KW-1185">Reference proteome</keyword>
<accession>A0A1H0WB13</accession>
<proteinExistence type="predicted"/>
<dbReference type="InterPro" id="IPR051552">
    <property type="entry name" value="HptR"/>
</dbReference>
<dbReference type="PANTHER" id="PTHR42713:SF3">
    <property type="entry name" value="TRANSCRIPTIONAL REGULATORY PROTEIN HPTR"/>
    <property type="match status" value="1"/>
</dbReference>
<dbReference type="STRING" id="930152.SAMN05216565_11040"/>
<dbReference type="GO" id="GO:0005737">
    <property type="term" value="C:cytoplasm"/>
    <property type="evidence" value="ECO:0007669"/>
    <property type="project" value="UniProtKB-SubCell"/>
</dbReference>
<dbReference type="CDD" id="cd17536">
    <property type="entry name" value="REC_YesN-like"/>
    <property type="match status" value="1"/>
</dbReference>
<dbReference type="Gene3D" id="3.40.50.2300">
    <property type="match status" value="1"/>
</dbReference>
<evidence type="ECO:0000256" key="7">
    <source>
        <dbReference type="ARBA" id="ARBA00023163"/>
    </source>
</evidence>
<dbReference type="Pfam" id="PF12833">
    <property type="entry name" value="HTH_18"/>
    <property type="match status" value="1"/>
</dbReference>
<name>A0A1H0WB13_9BACI</name>
<protein>
    <submittedName>
        <fullName evidence="11">Two-component system, response regulator YesN</fullName>
    </submittedName>
</protein>
<dbReference type="PROSITE" id="PS01124">
    <property type="entry name" value="HTH_ARAC_FAMILY_2"/>
    <property type="match status" value="1"/>
</dbReference>
<evidence type="ECO:0000313" key="12">
    <source>
        <dbReference type="Proteomes" id="UP000199159"/>
    </source>
</evidence>
<evidence type="ECO:0000256" key="3">
    <source>
        <dbReference type="ARBA" id="ARBA00022553"/>
    </source>
</evidence>
<dbReference type="Pfam" id="PF00072">
    <property type="entry name" value="Response_reg"/>
    <property type="match status" value="1"/>
</dbReference>
<evidence type="ECO:0000256" key="5">
    <source>
        <dbReference type="ARBA" id="ARBA00023015"/>
    </source>
</evidence>
<sequence length="515" mass="59786">MKKIFLVDDEIAIRNGIGKSIDWMSEGFVYCGDASDGEIALPLIEKHKPDIVITDIKMPFMDGLELSRLLSLKMPSTKIIILSGHDEFEYAREAMRIGVNEYCLKPVSSQDLLKILKKVSSQIDKANHTQKRLSDLENQVLQNKYASRDKFLYDICEGSYTSSAAIKEAASLNLDLISNYYFIIILEYTHDSSFMTWIEDDYNCLRFSRKLKEDIFIMKGESQLELEKNAEMIRERLQAYEGSHPDRPIIFGIGKIESRIQGISLSFNDADEEKSYSTIIHKYSTKSTNRDLESKIELHHFKRKDLIDFLKFGSSSNVSSFARTYSSYLENGNFRSPFTTYYFLMDFTITITHFLKEIEMDNIDVMQEINQLETTASWIRSYHDVLNYMEKMLDLVTTCRDSMYSKFSTPVEMAVEYIHQNYSNSVLSLQMMADTVNVSASYLSHLFSQETGQTFIEYLTNVRMERAKELLMTTRNKTYEIAYEVGYSDSHYFCRSFKKITGMTTKQFKNQMQSV</sequence>
<keyword evidence="3 8" id="KW-0597">Phosphoprotein</keyword>
<evidence type="ECO:0000256" key="2">
    <source>
        <dbReference type="ARBA" id="ARBA00022490"/>
    </source>
</evidence>
<dbReference type="Gene3D" id="1.10.10.60">
    <property type="entry name" value="Homeodomain-like"/>
    <property type="match status" value="2"/>
</dbReference>
<dbReference type="InterPro" id="IPR011006">
    <property type="entry name" value="CheY-like_superfamily"/>
</dbReference>